<evidence type="ECO:0000256" key="2">
    <source>
        <dbReference type="SAM" id="SignalP"/>
    </source>
</evidence>
<evidence type="ECO:0008006" key="5">
    <source>
        <dbReference type="Google" id="ProtNLM"/>
    </source>
</evidence>
<keyword evidence="2" id="KW-0732">Signal</keyword>
<dbReference type="InParanoid" id="A0A3N4M796"/>
<name>A0A3N4M796_9PEZI</name>
<feature type="region of interest" description="Disordered" evidence="1">
    <location>
        <begin position="94"/>
        <end position="145"/>
    </location>
</feature>
<accession>A0A3N4M796</accession>
<feature type="chain" id="PRO_5018073397" description="Extracellular membrane protein CFEM domain-containing protein" evidence="2">
    <location>
        <begin position="20"/>
        <end position="168"/>
    </location>
</feature>
<proteinExistence type="predicted"/>
<evidence type="ECO:0000313" key="4">
    <source>
        <dbReference type="Proteomes" id="UP000267821"/>
    </source>
</evidence>
<gene>
    <name evidence="3" type="ORF">L211DRAFT_833494</name>
</gene>
<dbReference type="AlphaFoldDB" id="A0A3N4M796"/>
<dbReference type="EMBL" id="ML121529">
    <property type="protein sequence ID" value="RPB28521.1"/>
    <property type="molecule type" value="Genomic_DNA"/>
</dbReference>
<sequence>MLAKYFFIAAAAIVGGVMAVKCDSQTQFDLCKEDMKKTYLNCKDQDYQCLCNGNKIILSNCYPLCPQDDGRGTQESIVSSWCVSAGGDMTSSVPVPTITTTASTGTATGTGTTYPSSTSTSTSTSKDGNNTGTETTTTPTASTSDSAGNMLAPAGFIVAAAAIAGLVL</sequence>
<evidence type="ECO:0000256" key="1">
    <source>
        <dbReference type="SAM" id="MobiDB-lite"/>
    </source>
</evidence>
<keyword evidence="4" id="KW-1185">Reference proteome</keyword>
<feature type="signal peptide" evidence="2">
    <location>
        <begin position="1"/>
        <end position="19"/>
    </location>
</feature>
<dbReference type="Proteomes" id="UP000267821">
    <property type="component" value="Unassembled WGS sequence"/>
</dbReference>
<reference evidence="3 4" key="1">
    <citation type="journal article" date="2018" name="Nat. Ecol. Evol.">
        <title>Pezizomycetes genomes reveal the molecular basis of ectomycorrhizal truffle lifestyle.</title>
        <authorList>
            <person name="Murat C."/>
            <person name="Payen T."/>
            <person name="Noel B."/>
            <person name="Kuo A."/>
            <person name="Morin E."/>
            <person name="Chen J."/>
            <person name="Kohler A."/>
            <person name="Krizsan K."/>
            <person name="Balestrini R."/>
            <person name="Da Silva C."/>
            <person name="Montanini B."/>
            <person name="Hainaut M."/>
            <person name="Levati E."/>
            <person name="Barry K.W."/>
            <person name="Belfiori B."/>
            <person name="Cichocki N."/>
            <person name="Clum A."/>
            <person name="Dockter R.B."/>
            <person name="Fauchery L."/>
            <person name="Guy J."/>
            <person name="Iotti M."/>
            <person name="Le Tacon F."/>
            <person name="Lindquist E.A."/>
            <person name="Lipzen A."/>
            <person name="Malagnac F."/>
            <person name="Mello A."/>
            <person name="Molinier V."/>
            <person name="Miyauchi S."/>
            <person name="Poulain J."/>
            <person name="Riccioni C."/>
            <person name="Rubini A."/>
            <person name="Sitrit Y."/>
            <person name="Splivallo R."/>
            <person name="Traeger S."/>
            <person name="Wang M."/>
            <person name="Zifcakova L."/>
            <person name="Wipf D."/>
            <person name="Zambonelli A."/>
            <person name="Paolocci F."/>
            <person name="Nowrousian M."/>
            <person name="Ottonello S."/>
            <person name="Baldrian P."/>
            <person name="Spatafora J.W."/>
            <person name="Henrissat B."/>
            <person name="Nagy L.G."/>
            <person name="Aury J.M."/>
            <person name="Wincker P."/>
            <person name="Grigoriev I.V."/>
            <person name="Bonfante P."/>
            <person name="Martin F.M."/>
        </authorList>
    </citation>
    <scope>NUCLEOTIDE SEQUENCE [LARGE SCALE GENOMIC DNA]</scope>
    <source>
        <strain evidence="3 4">ATCC MYA-4762</strain>
    </source>
</reference>
<evidence type="ECO:0000313" key="3">
    <source>
        <dbReference type="EMBL" id="RPB28521.1"/>
    </source>
</evidence>
<dbReference type="STRING" id="1051890.A0A3N4M796"/>
<protein>
    <recommendedName>
        <fullName evidence="5">Extracellular membrane protein CFEM domain-containing protein</fullName>
    </recommendedName>
</protein>
<organism evidence="3 4">
    <name type="scientific">Terfezia boudieri ATCC MYA-4762</name>
    <dbReference type="NCBI Taxonomy" id="1051890"/>
    <lineage>
        <taxon>Eukaryota</taxon>
        <taxon>Fungi</taxon>
        <taxon>Dikarya</taxon>
        <taxon>Ascomycota</taxon>
        <taxon>Pezizomycotina</taxon>
        <taxon>Pezizomycetes</taxon>
        <taxon>Pezizales</taxon>
        <taxon>Pezizaceae</taxon>
        <taxon>Terfezia</taxon>
    </lineage>
</organism>
<dbReference type="OrthoDB" id="2507140at2759"/>